<gene>
    <name evidence="1" type="ORF">L6452_10982</name>
</gene>
<dbReference type="Proteomes" id="UP001055879">
    <property type="component" value="Linkage Group LG03"/>
</dbReference>
<accession>A0ACB9DP77</accession>
<sequence length="95" mass="11119">MLLVVNGVILRENKRSDIVSRKEGKITRRAFKPKQHHSDVVRNSGREYNGIMSYEERNGDEQDVILSLFFFASVFFCHCSCLLDYWIYSLQLGKD</sequence>
<dbReference type="EMBL" id="CM042049">
    <property type="protein sequence ID" value="KAI3748107.1"/>
    <property type="molecule type" value="Genomic_DNA"/>
</dbReference>
<reference evidence="2" key="1">
    <citation type="journal article" date="2022" name="Mol. Ecol. Resour.">
        <title>The genomes of chicory, endive, great burdock and yacon provide insights into Asteraceae palaeo-polyploidization history and plant inulin production.</title>
        <authorList>
            <person name="Fan W."/>
            <person name="Wang S."/>
            <person name="Wang H."/>
            <person name="Wang A."/>
            <person name="Jiang F."/>
            <person name="Liu H."/>
            <person name="Zhao H."/>
            <person name="Xu D."/>
            <person name="Zhang Y."/>
        </authorList>
    </citation>
    <scope>NUCLEOTIDE SEQUENCE [LARGE SCALE GENOMIC DNA]</scope>
    <source>
        <strain evidence="2">cv. Niubang</strain>
    </source>
</reference>
<proteinExistence type="predicted"/>
<protein>
    <submittedName>
        <fullName evidence="1">Uncharacterized protein</fullName>
    </submittedName>
</protein>
<keyword evidence="2" id="KW-1185">Reference proteome</keyword>
<evidence type="ECO:0000313" key="2">
    <source>
        <dbReference type="Proteomes" id="UP001055879"/>
    </source>
</evidence>
<comment type="caution">
    <text evidence="1">The sequence shown here is derived from an EMBL/GenBank/DDBJ whole genome shotgun (WGS) entry which is preliminary data.</text>
</comment>
<evidence type="ECO:0000313" key="1">
    <source>
        <dbReference type="EMBL" id="KAI3748107.1"/>
    </source>
</evidence>
<name>A0ACB9DP77_ARCLA</name>
<organism evidence="1 2">
    <name type="scientific">Arctium lappa</name>
    <name type="common">Greater burdock</name>
    <name type="synonym">Lappa major</name>
    <dbReference type="NCBI Taxonomy" id="4217"/>
    <lineage>
        <taxon>Eukaryota</taxon>
        <taxon>Viridiplantae</taxon>
        <taxon>Streptophyta</taxon>
        <taxon>Embryophyta</taxon>
        <taxon>Tracheophyta</taxon>
        <taxon>Spermatophyta</taxon>
        <taxon>Magnoliopsida</taxon>
        <taxon>eudicotyledons</taxon>
        <taxon>Gunneridae</taxon>
        <taxon>Pentapetalae</taxon>
        <taxon>asterids</taxon>
        <taxon>campanulids</taxon>
        <taxon>Asterales</taxon>
        <taxon>Asteraceae</taxon>
        <taxon>Carduoideae</taxon>
        <taxon>Cardueae</taxon>
        <taxon>Arctiinae</taxon>
        <taxon>Arctium</taxon>
    </lineage>
</organism>
<reference evidence="1 2" key="2">
    <citation type="journal article" date="2022" name="Mol. Ecol. Resour.">
        <title>The genomes of chicory, endive, great burdock and yacon provide insights into Asteraceae paleo-polyploidization history and plant inulin production.</title>
        <authorList>
            <person name="Fan W."/>
            <person name="Wang S."/>
            <person name="Wang H."/>
            <person name="Wang A."/>
            <person name="Jiang F."/>
            <person name="Liu H."/>
            <person name="Zhao H."/>
            <person name="Xu D."/>
            <person name="Zhang Y."/>
        </authorList>
    </citation>
    <scope>NUCLEOTIDE SEQUENCE [LARGE SCALE GENOMIC DNA]</scope>
    <source>
        <strain evidence="2">cv. Niubang</strain>
    </source>
</reference>